<dbReference type="STRING" id="1122149.FD44_GL000499"/>
<feature type="region of interest" description="Disordered" evidence="2">
    <location>
        <begin position="50"/>
        <end position="161"/>
    </location>
</feature>
<dbReference type="RefSeq" id="WP_133278385.1">
    <property type="nucleotide sequence ID" value="NZ_PUFO01000107.1"/>
</dbReference>
<name>A0A4R5ND09_9LACO</name>
<keyword evidence="3" id="KW-0472">Membrane</keyword>
<feature type="non-terminal residue" evidence="4">
    <location>
        <position position="1231"/>
    </location>
</feature>
<gene>
    <name evidence="4" type="ORF">C5L31_001826</name>
</gene>
<comment type="caution">
    <text evidence="4">The sequence shown here is derived from an EMBL/GenBank/DDBJ whole genome shotgun (WGS) entry which is preliminary data.</text>
</comment>
<dbReference type="EMBL" id="PUFO01000107">
    <property type="protein sequence ID" value="TDG71139.1"/>
    <property type="molecule type" value="Genomic_DNA"/>
</dbReference>
<dbReference type="AlphaFoldDB" id="A0A4R5ND09"/>
<keyword evidence="5" id="KW-1185">Reference proteome</keyword>
<reference evidence="4 5" key="1">
    <citation type="journal article" date="2019" name="Appl. Microbiol. Biotechnol.">
        <title>Uncovering carbohydrate metabolism through a genotype-phenotype association study of 56 lactic acid bacteria genomes.</title>
        <authorList>
            <person name="Buron-Moles G."/>
            <person name="Chailyan A."/>
            <person name="Dolejs I."/>
            <person name="Forster J."/>
            <person name="Miks M.H."/>
        </authorList>
    </citation>
    <scope>NUCLEOTIDE SEQUENCE [LARGE SCALE GENOMIC DNA]</scope>
    <source>
        <strain evidence="4 5">ATCC 49373</strain>
    </source>
</reference>
<accession>A0A4R5ND09</accession>
<dbReference type="Gene3D" id="3.10.20.320">
    <property type="entry name" value="Putative peptidoglycan bound protein (lpxtg motif)"/>
    <property type="match status" value="1"/>
</dbReference>
<evidence type="ECO:0000313" key="5">
    <source>
        <dbReference type="Proteomes" id="UP000294854"/>
    </source>
</evidence>
<evidence type="ECO:0000256" key="2">
    <source>
        <dbReference type="SAM" id="MobiDB-lite"/>
    </source>
</evidence>
<keyword evidence="3" id="KW-1133">Transmembrane helix</keyword>
<dbReference type="NCBIfam" id="TIGR03715">
    <property type="entry name" value="KxYKxGKxW"/>
    <property type="match status" value="1"/>
</dbReference>
<keyword evidence="1" id="KW-0732">Signal</keyword>
<feature type="compositionally biased region" description="Low complexity" evidence="2">
    <location>
        <begin position="50"/>
        <end position="89"/>
    </location>
</feature>
<dbReference type="InterPro" id="IPR022263">
    <property type="entry name" value="KxYKxGKxW"/>
</dbReference>
<keyword evidence="3" id="KW-0812">Transmembrane</keyword>
<evidence type="ECO:0000256" key="3">
    <source>
        <dbReference type="SAM" id="Phobius"/>
    </source>
</evidence>
<feature type="compositionally biased region" description="Basic and acidic residues" evidence="2">
    <location>
        <begin position="136"/>
        <end position="159"/>
    </location>
</feature>
<evidence type="ECO:0000313" key="4">
    <source>
        <dbReference type="EMBL" id="TDG71139.1"/>
    </source>
</evidence>
<proteinExistence type="predicted"/>
<protein>
    <submittedName>
        <fullName evidence="4">Uncharacterized protein</fullName>
    </submittedName>
</protein>
<dbReference type="Pfam" id="PF19258">
    <property type="entry name" value="KxYKxGKxW_sig"/>
    <property type="match status" value="1"/>
</dbReference>
<evidence type="ECO:0000256" key="1">
    <source>
        <dbReference type="ARBA" id="ARBA00022729"/>
    </source>
</evidence>
<feature type="transmembrane region" description="Helical" evidence="3">
    <location>
        <begin position="26"/>
        <end position="44"/>
    </location>
</feature>
<feature type="compositionally biased region" description="Low complexity" evidence="2">
    <location>
        <begin position="101"/>
        <end position="119"/>
    </location>
</feature>
<dbReference type="OrthoDB" id="2329725at2"/>
<organism evidence="4 5">
    <name type="scientific">Secundilactobacillus malefermentans</name>
    <dbReference type="NCBI Taxonomy" id="176292"/>
    <lineage>
        <taxon>Bacteria</taxon>
        <taxon>Bacillati</taxon>
        <taxon>Bacillota</taxon>
        <taxon>Bacilli</taxon>
        <taxon>Lactobacillales</taxon>
        <taxon>Lactobacillaceae</taxon>
        <taxon>Secundilactobacillus</taxon>
    </lineage>
</organism>
<dbReference type="Proteomes" id="UP000294854">
    <property type="component" value="Unassembled WGS sequence"/>
</dbReference>
<sequence length="1231" mass="129328">MRGNNFVKANSDVKEHYKMYKVGRRWVFAGITLMTFGSMVLFGSQDVNASTSEMNNESSSSVANNSSVSNNESNTAVISSSSSSVQKTSSSDEKNEDSAGSSTTESGSSSNQSGSVVQNKAADENTTDSSDAGTTSEKKTTSDSENVKSDTNSDTKADTNADTLDNIDKKAVDNTDIKADSSNVDVAFDGQSAKATVFKASSRMLTLSDAVLADETTLAQSITVALNGVTTEVATINLADADELNGSKPAPSEVQTLTFSGTFNPGDSFTVSLPDEFNITGFDDGGAQDGNVITFTYDGTTTAVVSYKVEFDIVDLTASALKQNQAQIPDGTVVDVTVSKNGVTDNSMAVTLTNPTQYSIIKEIKRVVPTEADSPNIVAGEEYGYRIRLGAADYDGNGWQVGNGYRTQLTNAVVTIPVPAGFILNTADSGLLSSSSNGENGTTGLAKNSDLIFSQPDGTGCDILVTLPDGDYLDDFNLYLAGSYADGTIGTVTATGNATLTGTLMGQTITTSASTAMSDTLATENYSTSYILGSQNKSNTLLIGSDTSGVNKGGMGYISVKDNSNYETGVDYTVTLPDGMSITGIQAPSSNFKTGTEFTITATDINGQTYTDTVGMGDTYSFGNTARIATINVMSTALDPGDGVDGTFAQNNNYTYALWLLGSLADTYDDGSSLTSGDTLTYTVTDNTSDATNSNTQTLTNVPVSALSADSITYTVPSTVLSSGDKITGTYKIDMGKATFNGAENDPTPFEPIVYVVAPDNTVFDSDNPFVFDTTDTDYNDVKVTKLADLDGREVYELDWTGTGDSPLIHFTANYVVKNNLVAGDTVSIDPTLANGNVFITSPENLVSVVYRDTTYFTNVADQVTDTDWTIDNGALYTYYKSSLWQTAIPQTFDPVASIKSDADSDYLNYDSSDVAGTSAAFKNTDLNNGKDGSVELFINNGSSITYANAYQVFNVGPYLQMTGAGDATDNGTLLYSTSAIDTASISNISDFDSLGLVPADQITDWSTVKAVVLETTNLEGSSAVKADLPIEVTSATDDGDYHQEAVQTFATNASGALVTSTSQISLKTLQKISYTVDVVNQDGEYISNTIYPNDPTTVDDGFVGDEVSAPTISGYTLTSDNNSVELTEAGQNIVFTYTGDPASATVTYVDDDDEGATVGEVGTLSGKTDDVETVTADVPTGYQLADGQAATVTTTLLAGENTDDNVVIHLVHKHSTTLPDGFTGTTTLTT</sequence>